<dbReference type="Gene3D" id="1.10.3720.10">
    <property type="entry name" value="MetI-like"/>
    <property type="match status" value="1"/>
</dbReference>
<evidence type="ECO:0000259" key="9">
    <source>
        <dbReference type="PROSITE" id="PS50928"/>
    </source>
</evidence>
<keyword evidence="5 8" id="KW-0812">Transmembrane</keyword>
<evidence type="ECO:0000256" key="6">
    <source>
        <dbReference type="ARBA" id="ARBA00022989"/>
    </source>
</evidence>
<comment type="subcellular location">
    <subcellularLocation>
        <location evidence="1 8">Cell membrane</location>
        <topology evidence="1 8">Multi-pass membrane protein</topology>
    </subcellularLocation>
</comment>
<dbReference type="GO" id="GO:0005886">
    <property type="term" value="C:plasma membrane"/>
    <property type="evidence" value="ECO:0007669"/>
    <property type="project" value="UniProtKB-SubCell"/>
</dbReference>
<dbReference type="Pfam" id="PF00528">
    <property type="entry name" value="BPD_transp_1"/>
    <property type="match status" value="1"/>
</dbReference>
<comment type="similarity">
    <text evidence="2 8">Belongs to the binding-protein-dependent transport system permease family. CysTW subfamily.</text>
</comment>
<dbReference type="EMBL" id="FOIS01000001">
    <property type="protein sequence ID" value="SEV80787.1"/>
    <property type="molecule type" value="Genomic_DNA"/>
</dbReference>
<dbReference type="NCBIfam" id="TIGR00974">
    <property type="entry name" value="3a0107s02c"/>
    <property type="match status" value="1"/>
</dbReference>
<feature type="transmembrane region" description="Helical" evidence="8">
    <location>
        <begin position="114"/>
        <end position="136"/>
    </location>
</feature>
<sequence length="565" mass="59005">MATIDDQTEAWYGAEGQISQLRGLLFKLGCLGATLLALLLVFVFLLYVANDAIEPMSVEPIWTVTLTAPIWAVSVTVPLPAWWLAVAATVGAPALALTGYYYRFDPRAGEVAYAALGLPIAATLLAGGVVIAFRHIVSPREWLALVVAAAVAVGLLALHVRTRDAAAVERGLVATLVPLLVVVGVPGVVPSLRGLILSLPVLPLPSLSLLGTFAAPVGLGVAWYVSRVRESPRAGWLAGGATVVASALGLVAAPLVGIAATTWIVLVTVVGVPVGLYVERVVRRGEGIAGLAMPVVIGAGVVACALVVEALGFSGPNVWFDWDFLTTAHSRDPYDAGIYPALVGSVMLIIVVAVSAFPVGVGAAIYLEEYAPSEGPLGRFVELIEINIANLAGVPSVVYGLLGVALFVNTAGLGRGIVVVGGLTVGLLVLPIVIVSAQEAIQAVPDSQRRAAYGMGATRWQMVRTTVLPRAMPGILTGTILALGRAIGETAPLLMVGVAAVVRIPPNSFFSRFSAMPRQIFSWARLAQPEFYHGVLAAGVLVLLTVLLMMNGTAILLRNKYQRRE</sequence>
<feature type="transmembrane region" description="Helical" evidence="8">
    <location>
        <begin position="467"/>
        <end position="487"/>
    </location>
</feature>
<dbReference type="InterPro" id="IPR035906">
    <property type="entry name" value="MetI-like_sf"/>
</dbReference>
<dbReference type="SUPFAM" id="SSF161098">
    <property type="entry name" value="MetI-like"/>
    <property type="match status" value="1"/>
</dbReference>
<dbReference type="eggNOG" id="arCOG00168">
    <property type="taxonomic scope" value="Archaea"/>
</dbReference>
<dbReference type="GO" id="GO:0035435">
    <property type="term" value="P:phosphate ion transmembrane transport"/>
    <property type="evidence" value="ECO:0007669"/>
    <property type="project" value="InterPro"/>
</dbReference>
<dbReference type="PANTHER" id="PTHR43470:SF5">
    <property type="entry name" value="PHOSPHATE TRANSPORT SYSTEM PERMEASE PROTEIN PSTA"/>
    <property type="match status" value="1"/>
</dbReference>
<dbReference type="InterPro" id="IPR000515">
    <property type="entry name" value="MetI-like"/>
</dbReference>
<feature type="transmembrane region" description="Helical" evidence="8">
    <location>
        <begin position="142"/>
        <end position="160"/>
    </location>
</feature>
<feature type="transmembrane region" description="Helical" evidence="8">
    <location>
        <begin position="172"/>
        <end position="192"/>
    </location>
</feature>
<dbReference type="PROSITE" id="PS50928">
    <property type="entry name" value="ABC_TM1"/>
    <property type="match status" value="1"/>
</dbReference>
<evidence type="ECO:0000313" key="11">
    <source>
        <dbReference type="Proteomes" id="UP000183275"/>
    </source>
</evidence>
<dbReference type="InterPro" id="IPR005672">
    <property type="entry name" value="Phosphate_PstA"/>
</dbReference>
<feature type="transmembrane region" description="Helical" evidence="8">
    <location>
        <begin position="414"/>
        <end position="435"/>
    </location>
</feature>
<feature type="transmembrane region" description="Helical" evidence="8">
    <location>
        <begin position="258"/>
        <end position="278"/>
    </location>
</feature>
<feature type="transmembrane region" description="Helical" evidence="8">
    <location>
        <begin position="24"/>
        <end position="49"/>
    </location>
</feature>
<evidence type="ECO:0000256" key="4">
    <source>
        <dbReference type="ARBA" id="ARBA00022475"/>
    </source>
</evidence>
<feature type="transmembrane region" description="Helical" evidence="8">
    <location>
        <begin position="204"/>
        <end position="225"/>
    </location>
</feature>
<dbReference type="OrthoDB" id="11402at2157"/>
<feature type="transmembrane region" description="Helical" evidence="8">
    <location>
        <begin position="338"/>
        <end position="367"/>
    </location>
</feature>
<proteinExistence type="inferred from homology"/>
<evidence type="ECO:0000256" key="8">
    <source>
        <dbReference type="RuleBase" id="RU363043"/>
    </source>
</evidence>
<feature type="transmembrane region" description="Helical" evidence="8">
    <location>
        <begin position="234"/>
        <end position="252"/>
    </location>
</feature>
<feature type="transmembrane region" description="Helical" evidence="8">
    <location>
        <begin position="388"/>
        <end position="408"/>
    </location>
</feature>
<feature type="transmembrane region" description="Helical" evidence="8">
    <location>
        <begin position="290"/>
        <end position="313"/>
    </location>
</feature>
<dbReference type="RefSeq" id="WP_049992260.1">
    <property type="nucleotide sequence ID" value="NZ_FOIS01000001.1"/>
</dbReference>
<evidence type="ECO:0000256" key="7">
    <source>
        <dbReference type="ARBA" id="ARBA00023136"/>
    </source>
</evidence>
<reference evidence="11" key="1">
    <citation type="submission" date="2016-10" db="EMBL/GenBank/DDBJ databases">
        <authorList>
            <person name="Varghese N."/>
        </authorList>
    </citation>
    <scope>NUCLEOTIDE SEQUENCE [LARGE SCALE GENOMIC DNA]</scope>
    <source>
        <strain evidence="11">CGMCC 1.12284</strain>
    </source>
</reference>
<evidence type="ECO:0000256" key="5">
    <source>
        <dbReference type="ARBA" id="ARBA00022692"/>
    </source>
</evidence>
<keyword evidence="7 8" id="KW-0472">Membrane</keyword>
<accession>A0A1I0M018</accession>
<keyword evidence="3" id="KW-0813">Transport</keyword>
<keyword evidence="11" id="KW-1185">Reference proteome</keyword>
<feature type="domain" description="ABC transmembrane type-1" evidence="9">
    <location>
        <begin position="342"/>
        <end position="554"/>
    </location>
</feature>
<evidence type="ECO:0000313" key="10">
    <source>
        <dbReference type="EMBL" id="SEV80787.1"/>
    </source>
</evidence>
<feature type="transmembrane region" description="Helical" evidence="8">
    <location>
        <begin position="81"/>
        <end position="102"/>
    </location>
</feature>
<organism evidence="10 11">
    <name type="scientific">Natrinema salifodinae</name>
    <dbReference type="NCBI Taxonomy" id="1202768"/>
    <lineage>
        <taxon>Archaea</taxon>
        <taxon>Methanobacteriati</taxon>
        <taxon>Methanobacteriota</taxon>
        <taxon>Stenosarchaea group</taxon>
        <taxon>Halobacteria</taxon>
        <taxon>Halobacteriales</taxon>
        <taxon>Natrialbaceae</taxon>
        <taxon>Natrinema</taxon>
    </lineage>
</organism>
<feature type="transmembrane region" description="Helical" evidence="8">
    <location>
        <begin position="531"/>
        <end position="557"/>
    </location>
</feature>
<evidence type="ECO:0000256" key="3">
    <source>
        <dbReference type="ARBA" id="ARBA00022448"/>
    </source>
</evidence>
<name>A0A1I0M018_9EURY</name>
<dbReference type="PANTHER" id="PTHR43470">
    <property type="entry name" value="PHOSPHATE TRANSPORT SYSTEM PERMEASE PROTEIN PSTA-RELATED"/>
    <property type="match status" value="1"/>
</dbReference>
<keyword evidence="4 8" id="KW-1003">Cell membrane</keyword>
<dbReference type="Proteomes" id="UP000183275">
    <property type="component" value="Unassembled WGS sequence"/>
</dbReference>
<protein>
    <recommendedName>
        <fullName evidence="8">Phosphate transport system permease protein PstA</fullName>
    </recommendedName>
</protein>
<keyword evidence="6 8" id="KW-1133">Transmembrane helix</keyword>
<gene>
    <name evidence="10" type="ORF">SAMN05216285_0151</name>
</gene>
<dbReference type="CDD" id="cd06261">
    <property type="entry name" value="TM_PBP2"/>
    <property type="match status" value="1"/>
</dbReference>
<evidence type="ECO:0000256" key="1">
    <source>
        <dbReference type="ARBA" id="ARBA00004651"/>
    </source>
</evidence>
<comment type="caution">
    <text evidence="8">Lacks conserved residue(s) required for the propagation of feature annotation.</text>
</comment>
<dbReference type="GO" id="GO:0005315">
    <property type="term" value="F:phosphate transmembrane transporter activity"/>
    <property type="evidence" value="ECO:0007669"/>
    <property type="project" value="InterPro"/>
</dbReference>
<dbReference type="AlphaFoldDB" id="A0A1I0M018"/>
<dbReference type="STRING" id="1202768.SAMN05216285_0151"/>
<evidence type="ECO:0000256" key="2">
    <source>
        <dbReference type="ARBA" id="ARBA00007069"/>
    </source>
</evidence>